<reference evidence="2" key="1">
    <citation type="submission" date="2016-11" db="EMBL/GenBank/DDBJ databases">
        <authorList>
            <person name="Varghese N."/>
            <person name="Submissions S."/>
        </authorList>
    </citation>
    <scope>NUCLEOTIDE SEQUENCE [LARGE SCALE GENOMIC DNA]</scope>
    <source>
        <strain evidence="2">DSM 10124</strain>
    </source>
</reference>
<dbReference type="Proteomes" id="UP000184423">
    <property type="component" value="Unassembled WGS sequence"/>
</dbReference>
<name>A0A1M4V6E7_9CLOT</name>
<evidence type="ECO:0000313" key="2">
    <source>
        <dbReference type="Proteomes" id="UP000184423"/>
    </source>
</evidence>
<organism evidence="1 2">
    <name type="scientific">Caloramator proteoclasticus DSM 10124</name>
    <dbReference type="NCBI Taxonomy" id="1121262"/>
    <lineage>
        <taxon>Bacteria</taxon>
        <taxon>Bacillati</taxon>
        <taxon>Bacillota</taxon>
        <taxon>Clostridia</taxon>
        <taxon>Eubacteriales</taxon>
        <taxon>Clostridiaceae</taxon>
        <taxon>Caloramator</taxon>
    </lineage>
</organism>
<accession>A0A1M4V6E7</accession>
<dbReference type="RefSeq" id="WP_073248029.1">
    <property type="nucleotide sequence ID" value="NZ_FQVG01000010.1"/>
</dbReference>
<evidence type="ECO:0008006" key="3">
    <source>
        <dbReference type="Google" id="ProtNLM"/>
    </source>
</evidence>
<protein>
    <recommendedName>
        <fullName evidence="3">Hook-length control protein FliK</fullName>
    </recommendedName>
</protein>
<dbReference type="AlphaFoldDB" id="A0A1M4V6E7"/>
<gene>
    <name evidence="1" type="ORF">SAMN02746091_00821</name>
</gene>
<proteinExistence type="predicted"/>
<keyword evidence="2" id="KW-1185">Reference proteome</keyword>
<evidence type="ECO:0000313" key="1">
    <source>
        <dbReference type="EMBL" id="SHE64438.1"/>
    </source>
</evidence>
<sequence>MKIEALEKLLNNYSNNNKKLYEGSTINAKIIALEDNKGAIKLYDGTIIPAIFVSEDIKKGNQFLKFKIEKVEENQVIVRLIGDSKEKPSYSNLKSISDNLSIPFNKVEEIVNSLIKFNLPATDENVLTLFNSLKSLEALKTLKDEDIKNIFKNFLNLEISEEDLSFVKIQIQALKNIDIDFLTFLLENKIDISIKNLLNTKKVLNGNDFINFIIQKLNQNHSLNKVYTLENIFEEILKNTEVLKNNADFIEKFDIINLLSKNYNFYFFNTSVNDNVYKNSIIIKNKYKNKRVIDINDVKLYIKVDTENIGTIENYIHKHNDNIIINIKCDKKYIDYIKANLKILKESLNQIGLNLINSSVEEIKTPHKDIINFFNDFIINELDVKV</sequence>
<dbReference type="EMBL" id="FQVG01000010">
    <property type="protein sequence ID" value="SHE64438.1"/>
    <property type="molecule type" value="Genomic_DNA"/>
</dbReference>